<gene>
    <name evidence="1" type="ORF">QYM36_006786</name>
</gene>
<name>A0AA88I151_ARTSF</name>
<keyword evidence="2" id="KW-1185">Reference proteome</keyword>
<evidence type="ECO:0000313" key="2">
    <source>
        <dbReference type="Proteomes" id="UP001187531"/>
    </source>
</evidence>
<feature type="non-terminal residue" evidence="1">
    <location>
        <position position="85"/>
    </location>
</feature>
<accession>A0AA88I151</accession>
<sequence>EQGVKIYILLYKEVEFAIGINSYYSKQTLARCHPNIKEILSLKAHICEYLSFQAKMNICLKKNIMQHVLNYYSQDFNSTELSNTV</sequence>
<protein>
    <submittedName>
        <fullName evidence="1">Uncharacterized protein</fullName>
    </submittedName>
</protein>
<dbReference type="Proteomes" id="UP001187531">
    <property type="component" value="Unassembled WGS sequence"/>
</dbReference>
<dbReference type="AlphaFoldDB" id="A0AA88I151"/>
<comment type="caution">
    <text evidence="1">The sequence shown here is derived from an EMBL/GenBank/DDBJ whole genome shotgun (WGS) entry which is preliminary data.</text>
</comment>
<dbReference type="EMBL" id="JAVRJZ010000010">
    <property type="protein sequence ID" value="KAK2718116.1"/>
    <property type="molecule type" value="Genomic_DNA"/>
</dbReference>
<evidence type="ECO:0000313" key="1">
    <source>
        <dbReference type="EMBL" id="KAK2718116.1"/>
    </source>
</evidence>
<organism evidence="1 2">
    <name type="scientific">Artemia franciscana</name>
    <name type="common">Brine shrimp</name>
    <name type="synonym">Artemia sanfranciscana</name>
    <dbReference type="NCBI Taxonomy" id="6661"/>
    <lineage>
        <taxon>Eukaryota</taxon>
        <taxon>Metazoa</taxon>
        <taxon>Ecdysozoa</taxon>
        <taxon>Arthropoda</taxon>
        <taxon>Crustacea</taxon>
        <taxon>Branchiopoda</taxon>
        <taxon>Anostraca</taxon>
        <taxon>Artemiidae</taxon>
        <taxon>Artemia</taxon>
    </lineage>
</organism>
<reference evidence="1" key="1">
    <citation type="submission" date="2023-07" db="EMBL/GenBank/DDBJ databases">
        <title>Chromosome-level genome assembly of Artemia franciscana.</title>
        <authorList>
            <person name="Jo E."/>
        </authorList>
    </citation>
    <scope>NUCLEOTIDE SEQUENCE</scope>
    <source>
        <tissue evidence="1">Whole body</tissue>
    </source>
</reference>
<feature type="non-terminal residue" evidence="1">
    <location>
        <position position="1"/>
    </location>
</feature>
<proteinExistence type="predicted"/>